<dbReference type="SUPFAM" id="SSF47170">
    <property type="entry name" value="Aspartate receptor, ligand-binding domain"/>
    <property type="match status" value="1"/>
</dbReference>
<keyword evidence="6 13" id="KW-0812">Transmembrane</keyword>
<dbReference type="PATRIC" id="fig|762836.4.peg.1313"/>
<dbReference type="InterPro" id="IPR004089">
    <property type="entry name" value="MCPsignal_dom"/>
</dbReference>
<evidence type="ECO:0000256" key="13">
    <source>
        <dbReference type="SAM" id="Phobius"/>
    </source>
</evidence>
<evidence type="ECO:0000256" key="11">
    <source>
        <dbReference type="PROSITE-ProRule" id="PRU00284"/>
    </source>
</evidence>
<comment type="subcellular location">
    <subcellularLocation>
        <location evidence="1">Cell inner membrane</location>
        <topology evidence="1">Multi-pass membrane protein</topology>
    </subcellularLocation>
</comment>
<dbReference type="CDD" id="cd11386">
    <property type="entry name" value="MCP_signal"/>
    <property type="match status" value="1"/>
</dbReference>
<dbReference type="PANTHER" id="PTHR43531:SF14">
    <property type="entry name" value="METHYL-ACCEPTING CHEMOTAXIS PROTEIN I-RELATED"/>
    <property type="match status" value="1"/>
</dbReference>
<evidence type="ECO:0000256" key="7">
    <source>
        <dbReference type="ARBA" id="ARBA00022989"/>
    </source>
</evidence>
<dbReference type="InterPro" id="IPR051310">
    <property type="entry name" value="MCP_chemotaxis"/>
</dbReference>
<evidence type="ECO:0000256" key="2">
    <source>
        <dbReference type="ARBA" id="ARBA00022475"/>
    </source>
</evidence>
<sequence length="535" mass="56260">MNNVTVRASLMGVLLVFAAMLLAGAGLGVHALSQANHAMSTMYQTSIQVIAINDAYKDTTRTRSAMTRGYTVVKDGGAPADLESALASARKSYTRGLDFIAKYEKAAGYPGEDVALKKSLIEAGRAQSAVLERAIGALAKSDADAYVAINAKELTPTGAAFSAQLEKYQKLSDEQMTALMDEREGAYTLVKWLVGLGLLGALVLVVGVHLLLKSVVLDPLERAVVLLDQVAQGDLTARIDEPGRNEVKRLLQAISRMQTDLLSTVSRVRGGAEMIDRGSRELAAGNMELSSRTETQASSLEETAASIEELTSTVKQNSENAQHARGLVEGASSTAAHGGEVMQQVVSTMNDINEASRKIVDITGVIDGIAFQTNILALNAAVEAARAGEQGRGFAVVASEVRNLAQRSASAAKEIKVLIDASVQKIQLGTDLVEKAGTTMNTLVGNVHQVTQIVGEIATASREQSDGIDQVNQAIAQMDQVTQQNAALVEEAAAATQSLQDQATELAQTVSIFKIDGVASGGSPARSAGRNLALT</sequence>
<keyword evidence="4" id="KW-0145">Chemotaxis</keyword>
<keyword evidence="2" id="KW-1003">Cell membrane</keyword>
<dbReference type="GO" id="GO:0004888">
    <property type="term" value="F:transmembrane signaling receptor activity"/>
    <property type="evidence" value="ECO:0007669"/>
    <property type="project" value="InterPro"/>
</dbReference>
<dbReference type="PROSITE" id="PS50111">
    <property type="entry name" value="CHEMOTAXIS_TRANSDUC_2"/>
    <property type="match status" value="1"/>
</dbReference>
<gene>
    <name evidence="16" type="primary">trg_3</name>
    <name evidence="16" type="ORF">DUPY_12600</name>
</gene>
<evidence type="ECO:0000313" key="16">
    <source>
        <dbReference type="EMBL" id="OFA07520.1"/>
    </source>
</evidence>
<keyword evidence="17" id="KW-1185">Reference proteome</keyword>
<proteinExistence type="inferred from homology"/>
<dbReference type="PRINTS" id="PR00260">
    <property type="entry name" value="CHEMTRNSDUCR"/>
</dbReference>
<dbReference type="CDD" id="cd06225">
    <property type="entry name" value="HAMP"/>
    <property type="match status" value="1"/>
</dbReference>
<comment type="similarity">
    <text evidence="10">Belongs to the methyl-accepting chemotaxis (MCP) protein family.</text>
</comment>
<dbReference type="InterPro" id="IPR035440">
    <property type="entry name" value="4HB_MCP_dom_sf"/>
</dbReference>
<dbReference type="Gene3D" id="1.20.120.30">
    <property type="entry name" value="Aspartate receptor, ligand-binding domain"/>
    <property type="match status" value="1"/>
</dbReference>
<dbReference type="InterPro" id="IPR003122">
    <property type="entry name" value="Tar_rcpt_lig-bd"/>
</dbReference>
<dbReference type="SMART" id="SM00283">
    <property type="entry name" value="MA"/>
    <property type="match status" value="1"/>
</dbReference>
<dbReference type="InterPro" id="IPR004090">
    <property type="entry name" value="Chemotax_Me-accpt_rcpt"/>
</dbReference>
<keyword evidence="5" id="KW-0997">Cell inner membrane</keyword>
<keyword evidence="8 13" id="KW-0472">Membrane</keyword>
<evidence type="ECO:0000256" key="3">
    <source>
        <dbReference type="ARBA" id="ARBA00022481"/>
    </source>
</evidence>
<dbReference type="RefSeq" id="WP_070246988.1">
    <property type="nucleotide sequence ID" value="NZ_LROM01000060.1"/>
</dbReference>
<keyword evidence="3" id="KW-0488">Methylation</keyword>
<keyword evidence="12" id="KW-0175">Coiled coil</keyword>
<dbReference type="GO" id="GO:0006935">
    <property type="term" value="P:chemotaxis"/>
    <property type="evidence" value="ECO:0007669"/>
    <property type="project" value="UniProtKB-KW"/>
</dbReference>
<feature type="domain" description="HAMP" evidence="15">
    <location>
        <begin position="214"/>
        <end position="266"/>
    </location>
</feature>
<name>A0A1E7X523_9BURK</name>
<evidence type="ECO:0000259" key="14">
    <source>
        <dbReference type="PROSITE" id="PS50111"/>
    </source>
</evidence>
<comment type="caution">
    <text evidence="16">The sequence shown here is derived from an EMBL/GenBank/DDBJ whole genome shotgun (WGS) entry which is preliminary data.</text>
</comment>
<evidence type="ECO:0000256" key="6">
    <source>
        <dbReference type="ARBA" id="ARBA00022692"/>
    </source>
</evidence>
<evidence type="ECO:0000256" key="10">
    <source>
        <dbReference type="ARBA" id="ARBA00029447"/>
    </source>
</evidence>
<dbReference type="PANTHER" id="PTHR43531">
    <property type="entry name" value="PROTEIN ICFG"/>
    <property type="match status" value="1"/>
</dbReference>
<dbReference type="Proteomes" id="UP000175989">
    <property type="component" value="Unassembled WGS sequence"/>
</dbReference>
<dbReference type="Gene3D" id="1.10.287.950">
    <property type="entry name" value="Methyl-accepting chemotaxis protein"/>
    <property type="match status" value="1"/>
</dbReference>
<dbReference type="Pfam" id="PF00672">
    <property type="entry name" value="HAMP"/>
    <property type="match status" value="1"/>
</dbReference>
<keyword evidence="9 11" id="KW-0807">Transducer</keyword>
<accession>A0A1E7X523</accession>
<dbReference type="SMART" id="SM00304">
    <property type="entry name" value="HAMP"/>
    <property type="match status" value="1"/>
</dbReference>
<evidence type="ECO:0000256" key="12">
    <source>
        <dbReference type="SAM" id="Coils"/>
    </source>
</evidence>
<dbReference type="GO" id="GO:0005886">
    <property type="term" value="C:plasma membrane"/>
    <property type="evidence" value="ECO:0007669"/>
    <property type="project" value="UniProtKB-SubCell"/>
</dbReference>
<evidence type="ECO:0000313" key="17">
    <source>
        <dbReference type="Proteomes" id="UP000175989"/>
    </source>
</evidence>
<dbReference type="OrthoDB" id="9806477at2"/>
<dbReference type="FunFam" id="1.10.287.950:FF:000001">
    <property type="entry name" value="Methyl-accepting chemotaxis sensory transducer"/>
    <property type="match status" value="1"/>
</dbReference>
<evidence type="ECO:0000256" key="9">
    <source>
        <dbReference type="ARBA" id="ARBA00023224"/>
    </source>
</evidence>
<keyword evidence="7 13" id="KW-1133">Transmembrane helix</keyword>
<dbReference type="AlphaFoldDB" id="A0A1E7X523"/>
<evidence type="ECO:0000256" key="5">
    <source>
        <dbReference type="ARBA" id="ARBA00022519"/>
    </source>
</evidence>
<evidence type="ECO:0000259" key="15">
    <source>
        <dbReference type="PROSITE" id="PS50885"/>
    </source>
</evidence>
<feature type="coiled-coil region" evidence="12">
    <location>
        <begin position="471"/>
        <end position="498"/>
    </location>
</feature>
<reference evidence="17" key="1">
    <citation type="journal article" date="2016" name="Front. Microbiol.">
        <title>Molecular Keys to the Janthinobacterium and Duganella spp. Interaction with the Plant Pathogen Fusarium graminearum.</title>
        <authorList>
            <person name="Haack F.S."/>
            <person name="Poehlein A."/>
            <person name="Kroger C."/>
            <person name="Voigt C.A."/>
            <person name="Piepenbring M."/>
            <person name="Bode H.B."/>
            <person name="Daniel R."/>
            <person name="Schafer W."/>
            <person name="Streit W.R."/>
        </authorList>
    </citation>
    <scope>NUCLEOTIDE SEQUENCE [LARGE SCALE GENOMIC DNA]</scope>
    <source>
        <strain evidence="17">T54</strain>
    </source>
</reference>
<dbReference type="GO" id="GO:0007165">
    <property type="term" value="P:signal transduction"/>
    <property type="evidence" value="ECO:0007669"/>
    <property type="project" value="UniProtKB-KW"/>
</dbReference>
<feature type="domain" description="Methyl-accepting transducer" evidence="14">
    <location>
        <begin position="271"/>
        <end position="500"/>
    </location>
</feature>
<dbReference type="EMBL" id="LROM01000060">
    <property type="protein sequence ID" value="OFA07520.1"/>
    <property type="molecule type" value="Genomic_DNA"/>
</dbReference>
<dbReference type="InterPro" id="IPR003660">
    <property type="entry name" value="HAMP_dom"/>
</dbReference>
<dbReference type="Pfam" id="PF02203">
    <property type="entry name" value="TarH"/>
    <property type="match status" value="1"/>
</dbReference>
<evidence type="ECO:0000256" key="8">
    <source>
        <dbReference type="ARBA" id="ARBA00023136"/>
    </source>
</evidence>
<evidence type="ECO:0000256" key="4">
    <source>
        <dbReference type="ARBA" id="ARBA00022500"/>
    </source>
</evidence>
<protein>
    <submittedName>
        <fullName evidence="16">Methyl-accepting chemotaxis protein III</fullName>
    </submittedName>
</protein>
<feature type="transmembrane region" description="Helical" evidence="13">
    <location>
        <begin position="192"/>
        <end position="212"/>
    </location>
</feature>
<evidence type="ECO:0000256" key="1">
    <source>
        <dbReference type="ARBA" id="ARBA00004429"/>
    </source>
</evidence>
<organism evidence="16 17">
    <name type="scientific">Duganella phyllosphaerae</name>
    <dbReference type="NCBI Taxonomy" id="762836"/>
    <lineage>
        <taxon>Bacteria</taxon>
        <taxon>Pseudomonadati</taxon>
        <taxon>Pseudomonadota</taxon>
        <taxon>Betaproteobacteria</taxon>
        <taxon>Burkholderiales</taxon>
        <taxon>Oxalobacteraceae</taxon>
        <taxon>Telluria group</taxon>
        <taxon>Duganella</taxon>
    </lineage>
</organism>
<dbReference type="PROSITE" id="PS50885">
    <property type="entry name" value="HAMP"/>
    <property type="match status" value="1"/>
</dbReference>
<dbReference type="SUPFAM" id="SSF58104">
    <property type="entry name" value="Methyl-accepting chemotaxis protein (MCP) signaling domain"/>
    <property type="match status" value="1"/>
</dbReference>
<dbReference type="Pfam" id="PF00015">
    <property type="entry name" value="MCPsignal"/>
    <property type="match status" value="1"/>
</dbReference>